<organism evidence="1 2">
    <name type="scientific">Agromyces flavus</name>
    <dbReference type="NCBI Taxonomy" id="589382"/>
    <lineage>
        <taxon>Bacteria</taxon>
        <taxon>Bacillati</taxon>
        <taxon>Actinomycetota</taxon>
        <taxon>Actinomycetes</taxon>
        <taxon>Micrococcales</taxon>
        <taxon>Microbacteriaceae</taxon>
        <taxon>Agromyces</taxon>
    </lineage>
</organism>
<gene>
    <name evidence="1" type="ORF">SAMN04489721_0084</name>
</gene>
<dbReference type="EMBL" id="LT629755">
    <property type="protein sequence ID" value="SDR72214.1"/>
    <property type="molecule type" value="Genomic_DNA"/>
</dbReference>
<name>A0A1H1LCC3_9MICO</name>
<reference evidence="2" key="1">
    <citation type="submission" date="2016-10" db="EMBL/GenBank/DDBJ databases">
        <authorList>
            <person name="Varghese N."/>
            <person name="Submissions S."/>
        </authorList>
    </citation>
    <scope>NUCLEOTIDE SEQUENCE [LARGE SCALE GENOMIC DNA]</scope>
    <source>
        <strain evidence="2">CPCC 202695</strain>
    </source>
</reference>
<evidence type="ECO:0000313" key="2">
    <source>
        <dbReference type="Proteomes" id="UP000199482"/>
    </source>
</evidence>
<dbReference type="AlphaFoldDB" id="A0A1H1LCC3"/>
<dbReference type="Proteomes" id="UP000199482">
    <property type="component" value="Chromosome I"/>
</dbReference>
<evidence type="ECO:0000313" key="1">
    <source>
        <dbReference type="EMBL" id="SDR72214.1"/>
    </source>
</evidence>
<proteinExistence type="predicted"/>
<protein>
    <submittedName>
        <fullName evidence="1">Uncharacterized protein</fullName>
    </submittedName>
</protein>
<sequence length="311" mass="34968">MAAPRGFAFANDLYAIGADRTTDELWAYEGRLTEVLDQLVDGVAIGFEDWARVLVPYVASLFVRGREFDRRFRSRSGPELAEYTDPNGGRVLEFQRRLAPVACARWVVFHRVDGRQVVGNDLGILPMRDVNGGERGWAVPADPRAVIGIFPRDSRTVGRFVDDRWTAIIEHVWNEVDFEALNDSIARSATEFLFGRPSTLDALAASAFELSSTDEPLYSWPYTGSELRNVEHEWHRLASLVRDQTSPDSLDLSLDVDFEELRKFWGGRLMFGVNAPPPHRGLTMSGRVIRMTLRPKPRAVGDYSADVTPPS</sequence>
<accession>A0A1H1LCC3</accession>